<gene>
    <name evidence="1" type="ORF">CGI_10017132</name>
</gene>
<proteinExistence type="predicted"/>
<sequence length="292" mass="33341">MAHQRFENDTRLKFGKVEEGHKGNEDMLWYSLMSLGVCEVVLTIILVCCVRKVHVLKRQLDRQLGKGVLTPKPKNMDTKQMHSNQKEAGGLMRSIAVICFNETRIAFYRDLMGDITSDMETVYHRVSKKEDTLHIKSKIAVLFVERNDRHIILESEHEIGDLKVSCVRYIQQNGGHVIVVYCGHKESDNMGDLLCSPSLTSADRHRELRALKDDNCFLSIHKTFSQTQKNNLKTKLKEYIDISVSPININALARSLIGELFCNVAVNLFPIRVWILPQAPPLKSQSVLLRKT</sequence>
<reference evidence="1" key="1">
    <citation type="journal article" date="2012" name="Nature">
        <title>The oyster genome reveals stress adaptation and complexity of shell formation.</title>
        <authorList>
            <person name="Zhang G."/>
            <person name="Fang X."/>
            <person name="Guo X."/>
            <person name="Li L."/>
            <person name="Luo R."/>
            <person name="Xu F."/>
            <person name="Yang P."/>
            <person name="Zhang L."/>
            <person name="Wang X."/>
            <person name="Qi H."/>
            <person name="Xiong Z."/>
            <person name="Que H."/>
            <person name="Xie Y."/>
            <person name="Holland P.W."/>
            <person name="Paps J."/>
            <person name="Zhu Y."/>
            <person name="Wu F."/>
            <person name="Chen Y."/>
            <person name="Wang J."/>
            <person name="Peng C."/>
            <person name="Meng J."/>
            <person name="Yang L."/>
            <person name="Liu J."/>
            <person name="Wen B."/>
            <person name="Zhang N."/>
            <person name="Huang Z."/>
            <person name="Zhu Q."/>
            <person name="Feng Y."/>
            <person name="Mount A."/>
            <person name="Hedgecock D."/>
            <person name="Xu Z."/>
            <person name="Liu Y."/>
            <person name="Domazet-Loso T."/>
            <person name="Du Y."/>
            <person name="Sun X."/>
            <person name="Zhang S."/>
            <person name="Liu B."/>
            <person name="Cheng P."/>
            <person name="Jiang X."/>
            <person name="Li J."/>
            <person name="Fan D."/>
            <person name="Wang W."/>
            <person name="Fu W."/>
            <person name="Wang T."/>
            <person name="Wang B."/>
            <person name="Zhang J."/>
            <person name="Peng Z."/>
            <person name="Li Y."/>
            <person name="Li N."/>
            <person name="Wang J."/>
            <person name="Chen M."/>
            <person name="He Y."/>
            <person name="Tan F."/>
            <person name="Song X."/>
            <person name="Zheng Q."/>
            <person name="Huang R."/>
            <person name="Yang H."/>
            <person name="Du X."/>
            <person name="Chen L."/>
            <person name="Yang M."/>
            <person name="Gaffney P.M."/>
            <person name="Wang S."/>
            <person name="Luo L."/>
            <person name="She Z."/>
            <person name="Ming Y."/>
            <person name="Huang W."/>
            <person name="Zhang S."/>
            <person name="Huang B."/>
            <person name="Zhang Y."/>
            <person name="Qu T."/>
            <person name="Ni P."/>
            <person name="Miao G."/>
            <person name="Wang J."/>
            <person name="Wang Q."/>
            <person name="Steinberg C.E."/>
            <person name="Wang H."/>
            <person name="Li N."/>
            <person name="Qian L."/>
            <person name="Zhang G."/>
            <person name="Li Y."/>
            <person name="Yang H."/>
            <person name="Liu X."/>
            <person name="Wang J."/>
            <person name="Yin Y."/>
            <person name="Wang J."/>
        </authorList>
    </citation>
    <scope>NUCLEOTIDE SEQUENCE [LARGE SCALE GENOMIC DNA]</scope>
    <source>
        <strain evidence="1">05x7-T-G4-1.051#20</strain>
    </source>
</reference>
<accession>K1Q146</accession>
<dbReference type="InParanoid" id="K1Q146"/>
<organism evidence="1">
    <name type="scientific">Magallana gigas</name>
    <name type="common">Pacific oyster</name>
    <name type="synonym">Crassostrea gigas</name>
    <dbReference type="NCBI Taxonomy" id="29159"/>
    <lineage>
        <taxon>Eukaryota</taxon>
        <taxon>Metazoa</taxon>
        <taxon>Spiralia</taxon>
        <taxon>Lophotrochozoa</taxon>
        <taxon>Mollusca</taxon>
        <taxon>Bivalvia</taxon>
        <taxon>Autobranchia</taxon>
        <taxon>Pteriomorphia</taxon>
        <taxon>Ostreida</taxon>
        <taxon>Ostreoidea</taxon>
        <taxon>Ostreidae</taxon>
        <taxon>Magallana</taxon>
    </lineage>
</organism>
<evidence type="ECO:0000313" key="1">
    <source>
        <dbReference type="EMBL" id="EKC27623.1"/>
    </source>
</evidence>
<dbReference type="HOGENOM" id="CLU_953927_0_0_1"/>
<protein>
    <submittedName>
        <fullName evidence="1">Uncharacterized protein</fullName>
    </submittedName>
</protein>
<dbReference type="EMBL" id="JH818677">
    <property type="protein sequence ID" value="EKC27623.1"/>
    <property type="molecule type" value="Genomic_DNA"/>
</dbReference>
<dbReference type="AlphaFoldDB" id="K1Q146"/>
<name>K1Q146_MAGGI</name>